<dbReference type="SUPFAM" id="SSF55620">
    <property type="entry name" value="Tetrahydrobiopterin biosynthesis enzymes-like"/>
    <property type="match status" value="1"/>
</dbReference>
<dbReference type="AlphaFoldDB" id="A0A249JWE7"/>
<dbReference type="InterPro" id="IPR006156">
    <property type="entry name" value="Dihydroneopterin_aldolase"/>
</dbReference>
<dbReference type="Proteomes" id="UP000217153">
    <property type="component" value="Chromosome"/>
</dbReference>
<comment type="function">
    <text evidence="6">Catalyzes the conversion of 7,8-dihydroneopterin to 6-hydroxymethyl-7,8-dihydropterin.</text>
</comment>
<evidence type="ECO:0000256" key="3">
    <source>
        <dbReference type="ARBA" id="ARBA00005708"/>
    </source>
</evidence>
<keyword evidence="4 6" id="KW-0289">Folate biosynthesis</keyword>
<evidence type="ECO:0000256" key="4">
    <source>
        <dbReference type="ARBA" id="ARBA00022909"/>
    </source>
</evidence>
<organism evidence="8 9">
    <name type="scientific">Candidatus Nanopelagicus limnae</name>
    <dbReference type="NCBI Taxonomy" id="1884634"/>
    <lineage>
        <taxon>Bacteria</taxon>
        <taxon>Bacillati</taxon>
        <taxon>Actinomycetota</taxon>
        <taxon>Actinomycetes</taxon>
        <taxon>Candidatus Nanopelagicales</taxon>
        <taxon>Candidatus Nanopelagicaceae</taxon>
        <taxon>Candidatus Nanopelagicus</taxon>
    </lineage>
</organism>
<keyword evidence="9" id="KW-1185">Reference proteome</keyword>
<reference evidence="9" key="1">
    <citation type="submission" date="2016-10" db="EMBL/GenBank/DDBJ databases">
        <title>High microdiversification within the ubiquitous acI lineage of Actinobacteria.</title>
        <authorList>
            <person name="Neuenschwander S.M."/>
            <person name="Salcher M."/>
            <person name="Ghai R."/>
            <person name="Pernthaler J."/>
        </authorList>
    </citation>
    <scope>NUCLEOTIDE SEQUENCE [LARGE SCALE GENOMIC DNA]</scope>
</reference>
<keyword evidence="5 6" id="KW-0456">Lyase</keyword>
<evidence type="ECO:0000256" key="5">
    <source>
        <dbReference type="ARBA" id="ARBA00023239"/>
    </source>
</evidence>
<accession>A0A249JWE7</accession>
<comment type="catalytic activity">
    <reaction evidence="1 6">
        <text>7,8-dihydroneopterin = 6-hydroxymethyl-7,8-dihydropterin + glycolaldehyde</text>
        <dbReference type="Rhea" id="RHEA:10540"/>
        <dbReference type="ChEBI" id="CHEBI:17001"/>
        <dbReference type="ChEBI" id="CHEBI:17071"/>
        <dbReference type="ChEBI" id="CHEBI:44841"/>
        <dbReference type="EC" id="4.1.2.25"/>
    </reaction>
</comment>
<dbReference type="KEGG" id="abam:B1s21122_00445"/>
<dbReference type="OrthoDB" id="3212934at2"/>
<dbReference type="Pfam" id="PF02152">
    <property type="entry name" value="FolB"/>
    <property type="match status" value="1"/>
</dbReference>
<gene>
    <name evidence="8" type="primary">folB</name>
    <name evidence="8" type="ORF">B1s21122_00445</name>
</gene>
<dbReference type="InterPro" id="IPR006157">
    <property type="entry name" value="FolB_dom"/>
</dbReference>
<dbReference type="NCBIfam" id="TIGR00526">
    <property type="entry name" value="folB_dom"/>
    <property type="match status" value="1"/>
</dbReference>
<evidence type="ECO:0000256" key="1">
    <source>
        <dbReference type="ARBA" id="ARBA00001353"/>
    </source>
</evidence>
<dbReference type="NCBIfam" id="TIGR00525">
    <property type="entry name" value="folB"/>
    <property type="match status" value="1"/>
</dbReference>
<dbReference type="GO" id="GO:0004150">
    <property type="term" value="F:dihydroneopterin aldolase activity"/>
    <property type="evidence" value="ECO:0007669"/>
    <property type="project" value="UniProtKB-UniRule"/>
</dbReference>
<dbReference type="PANTHER" id="PTHR42844">
    <property type="entry name" value="DIHYDRONEOPTERIN ALDOLASE 1-RELATED"/>
    <property type="match status" value="1"/>
</dbReference>
<dbReference type="Gene3D" id="3.30.1130.10">
    <property type="match status" value="1"/>
</dbReference>
<dbReference type="SMART" id="SM00905">
    <property type="entry name" value="FolB"/>
    <property type="match status" value="1"/>
</dbReference>
<dbReference type="EC" id="4.1.2.25" evidence="6"/>
<dbReference type="InterPro" id="IPR043133">
    <property type="entry name" value="GTP-CH-I_C/QueF"/>
</dbReference>
<comment type="similarity">
    <text evidence="3 6">Belongs to the DHNA family.</text>
</comment>
<dbReference type="EMBL" id="CP016768">
    <property type="protein sequence ID" value="ASY08842.1"/>
    <property type="molecule type" value="Genomic_DNA"/>
</dbReference>
<name>A0A249JWE7_9ACTN</name>
<dbReference type="GO" id="GO:0046656">
    <property type="term" value="P:folic acid biosynthetic process"/>
    <property type="evidence" value="ECO:0007669"/>
    <property type="project" value="UniProtKB-UniRule"/>
</dbReference>
<sequence length="118" mass="13295">MSDLIRIVGVKAKGFHGVLESEQKRGQKFIVDVELRLTLSKLNDDLTKTVNYAQVAMVINDQITGKPQKLIESLAENIAVKILKDFKKVKSVKVTVHKPKAPIALNFKDIQVEIERSR</sequence>
<evidence type="ECO:0000313" key="8">
    <source>
        <dbReference type="EMBL" id="ASY08842.1"/>
    </source>
</evidence>
<dbReference type="PANTHER" id="PTHR42844:SF1">
    <property type="entry name" value="DIHYDRONEOPTERIN ALDOLASE 1-RELATED"/>
    <property type="match status" value="1"/>
</dbReference>
<protein>
    <recommendedName>
        <fullName evidence="6">7,8-dihydroneopterin aldolase</fullName>
        <ecNumber evidence="6">4.1.2.25</ecNumber>
    </recommendedName>
</protein>
<evidence type="ECO:0000256" key="2">
    <source>
        <dbReference type="ARBA" id="ARBA00005013"/>
    </source>
</evidence>
<proteinExistence type="inferred from homology"/>
<evidence type="ECO:0000259" key="7">
    <source>
        <dbReference type="SMART" id="SM00905"/>
    </source>
</evidence>
<feature type="domain" description="Dihydroneopterin aldolase/epimerase" evidence="7">
    <location>
        <begin position="5"/>
        <end position="116"/>
    </location>
</feature>
<dbReference type="FunFam" id="3.30.1130.10:FF:000003">
    <property type="entry name" value="7,8-dihydroneopterin aldolase"/>
    <property type="match status" value="1"/>
</dbReference>
<dbReference type="RefSeq" id="WP_095680167.1">
    <property type="nucleotide sequence ID" value="NZ_CP016768.2"/>
</dbReference>
<dbReference type="UniPathway" id="UPA00077">
    <property type="reaction ID" value="UER00154"/>
</dbReference>
<evidence type="ECO:0000313" key="9">
    <source>
        <dbReference type="Proteomes" id="UP000217153"/>
    </source>
</evidence>
<dbReference type="GO" id="GO:0005737">
    <property type="term" value="C:cytoplasm"/>
    <property type="evidence" value="ECO:0007669"/>
    <property type="project" value="TreeGrafter"/>
</dbReference>
<comment type="pathway">
    <text evidence="2 6">Cofactor biosynthesis; tetrahydrofolate biosynthesis; 2-amino-4-hydroxy-6-hydroxymethyl-7,8-dihydropteridine diphosphate from 7,8-dihydroneopterin triphosphate: step 3/4.</text>
</comment>
<evidence type="ECO:0000256" key="6">
    <source>
        <dbReference type="RuleBase" id="RU362079"/>
    </source>
</evidence>
<dbReference type="GO" id="GO:0046654">
    <property type="term" value="P:tetrahydrofolate biosynthetic process"/>
    <property type="evidence" value="ECO:0007669"/>
    <property type="project" value="UniProtKB-UniRule"/>
</dbReference>